<sequence length="370" mass="42514">MENLQGGFDILSSDEKRSGVEERWVSFQPYLHSKGYRLRPRYQPDWVPSWKTNTGLLASDCEDSIDCMPLRVLDATRIADDRQVIIKMLLPGHGQGQNELAVLARFSSPELKDHLDNHVVPCLDSFPMPGTESGSFIVMPLLGQYDEPPFKTLAEVHDFLQQLFKGLIFMHENNSVHCDIASANIMMDSQPLYDEPFHPFHKTLSLDAQRMIYPKYTRLEKRVRYYFIDMGFATWFSDPNSPRLLTGRLARTLAPEQKIDIPYDPFAVDIYQLGIVIKQDIIPKNSALDFLKPLAEEMTRSDPSARPLLAKSQQSMNTAFLGLSGVQYRWPLVPREAGLRARGIYFILGVISEIRHWFERVLRVSWRVPI</sequence>
<dbReference type="EMBL" id="CAJMWS010000098">
    <property type="protein sequence ID" value="CAE6361321.1"/>
    <property type="molecule type" value="Genomic_DNA"/>
</dbReference>
<dbReference type="GO" id="GO:0004674">
    <property type="term" value="F:protein serine/threonine kinase activity"/>
    <property type="evidence" value="ECO:0007669"/>
    <property type="project" value="TreeGrafter"/>
</dbReference>
<dbReference type="AlphaFoldDB" id="A0A8H2WC30"/>
<dbReference type="InterPro" id="IPR000719">
    <property type="entry name" value="Prot_kinase_dom"/>
</dbReference>
<dbReference type="GO" id="GO:0044773">
    <property type="term" value="P:mitotic DNA damage checkpoint signaling"/>
    <property type="evidence" value="ECO:0007669"/>
    <property type="project" value="TreeGrafter"/>
</dbReference>
<dbReference type="GO" id="GO:0005524">
    <property type="term" value="F:ATP binding"/>
    <property type="evidence" value="ECO:0007669"/>
    <property type="project" value="InterPro"/>
</dbReference>
<name>A0A8H2WC30_9AGAM</name>
<reference evidence="2" key="1">
    <citation type="submission" date="2021-01" db="EMBL/GenBank/DDBJ databases">
        <authorList>
            <person name="Kaushik A."/>
        </authorList>
    </citation>
    <scope>NUCLEOTIDE SEQUENCE</scope>
    <source>
        <strain evidence="2">AG1-1C</strain>
    </source>
</reference>
<proteinExistence type="predicted"/>
<evidence type="ECO:0000313" key="2">
    <source>
        <dbReference type="EMBL" id="CAE6361321.1"/>
    </source>
</evidence>
<feature type="domain" description="Protein kinase" evidence="1">
    <location>
        <begin position="1"/>
        <end position="370"/>
    </location>
</feature>
<dbReference type="GO" id="GO:0005634">
    <property type="term" value="C:nucleus"/>
    <property type="evidence" value="ECO:0007669"/>
    <property type="project" value="TreeGrafter"/>
</dbReference>
<gene>
    <name evidence="2" type="ORF">RDB_LOCUS19348</name>
</gene>
<dbReference type="PROSITE" id="PS50011">
    <property type="entry name" value="PROTEIN_KINASE_DOM"/>
    <property type="match status" value="1"/>
</dbReference>
<dbReference type="InterPro" id="IPR011009">
    <property type="entry name" value="Kinase-like_dom_sf"/>
</dbReference>
<dbReference type="Gene3D" id="3.30.200.20">
    <property type="entry name" value="Phosphorylase Kinase, domain 1"/>
    <property type="match status" value="1"/>
</dbReference>
<organism evidence="2 3">
    <name type="scientific">Rhizoctonia solani</name>
    <dbReference type="NCBI Taxonomy" id="456999"/>
    <lineage>
        <taxon>Eukaryota</taxon>
        <taxon>Fungi</taxon>
        <taxon>Dikarya</taxon>
        <taxon>Basidiomycota</taxon>
        <taxon>Agaricomycotina</taxon>
        <taxon>Agaricomycetes</taxon>
        <taxon>Cantharellales</taxon>
        <taxon>Ceratobasidiaceae</taxon>
        <taxon>Rhizoctonia</taxon>
    </lineage>
</organism>
<dbReference type="SMART" id="SM00220">
    <property type="entry name" value="S_TKc"/>
    <property type="match status" value="1"/>
</dbReference>
<protein>
    <recommendedName>
        <fullName evidence="1">Protein kinase domain-containing protein</fullName>
    </recommendedName>
</protein>
<evidence type="ECO:0000259" key="1">
    <source>
        <dbReference type="PROSITE" id="PS50011"/>
    </source>
</evidence>
<dbReference type="SUPFAM" id="SSF56112">
    <property type="entry name" value="Protein kinase-like (PK-like)"/>
    <property type="match status" value="1"/>
</dbReference>
<dbReference type="PANTHER" id="PTHR44167">
    <property type="entry name" value="OVARIAN-SPECIFIC SERINE/THREONINE-PROTEIN KINASE LOK-RELATED"/>
    <property type="match status" value="1"/>
</dbReference>
<dbReference type="PANTHER" id="PTHR44167:SF30">
    <property type="entry name" value="PHOSPHORYLASE KINASE"/>
    <property type="match status" value="1"/>
</dbReference>
<accession>A0A8H2WC30</accession>
<comment type="caution">
    <text evidence="2">The sequence shown here is derived from an EMBL/GenBank/DDBJ whole genome shotgun (WGS) entry which is preliminary data.</text>
</comment>
<dbReference type="Gene3D" id="1.10.510.10">
    <property type="entry name" value="Transferase(Phosphotransferase) domain 1"/>
    <property type="match status" value="1"/>
</dbReference>
<evidence type="ECO:0000313" key="3">
    <source>
        <dbReference type="Proteomes" id="UP000663846"/>
    </source>
</evidence>
<dbReference type="Proteomes" id="UP000663846">
    <property type="component" value="Unassembled WGS sequence"/>
</dbReference>